<protein>
    <submittedName>
        <fullName evidence="1">PAS domain-containing protein</fullName>
    </submittedName>
</protein>
<keyword evidence="2" id="KW-1185">Reference proteome</keyword>
<dbReference type="KEGG" id="nall:PP769_01960"/>
<dbReference type="RefSeq" id="WP_312644545.1">
    <property type="nucleotide sequence ID" value="NZ_CP116967.1"/>
</dbReference>
<organism evidence="1 2">
    <name type="scientific">Candidatus Nitrospira allomarina</name>
    <dbReference type="NCBI Taxonomy" id="3020900"/>
    <lineage>
        <taxon>Bacteria</taxon>
        <taxon>Pseudomonadati</taxon>
        <taxon>Nitrospirota</taxon>
        <taxon>Nitrospiria</taxon>
        <taxon>Nitrospirales</taxon>
        <taxon>Nitrospiraceae</taxon>
        <taxon>Nitrospira</taxon>
    </lineage>
</organism>
<reference evidence="1 2" key="1">
    <citation type="submission" date="2023-01" db="EMBL/GenBank/DDBJ databases">
        <title>Cultivation and genomic characterization of new, ubiquitous marine nitrite-oxidizing bacteria from the Nitrospirales.</title>
        <authorList>
            <person name="Mueller A.J."/>
            <person name="Daebeler A."/>
            <person name="Herbold C.W."/>
            <person name="Kirkegaard R.H."/>
            <person name="Daims H."/>
        </authorList>
    </citation>
    <scope>NUCLEOTIDE SEQUENCE [LARGE SCALE GENOMIC DNA]</scope>
    <source>
        <strain evidence="1 2">VA</strain>
    </source>
</reference>
<dbReference type="Gene3D" id="3.30.450.20">
    <property type="entry name" value="PAS domain"/>
    <property type="match status" value="1"/>
</dbReference>
<dbReference type="Proteomes" id="UP001302719">
    <property type="component" value="Chromosome"/>
</dbReference>
<gene>
    <name evidence="1" type="ORF">PP769_01960</name>
</gene>
<sequence>MSRERWSKAMWEEFLSRIFSGDHVSFIPHKIFRWDENGIYQDCFFPVPCQHLLGGEHLLGRTINEVLPKDSARSLKKALSKTLKTQRPQDVQLVFPTLGKTVVAVVRLFPYESEALGFVTDHYLDGCPVLSVSPQDPSLSFLKNSSTYTL</sequence>
<evidence type="ECO:0000313" key="1">
    <source>
        <dbReference type="EMBL" id="WNM58553.1"/>
    </source>
</evidence>
<accession>A0AA96GB57</accession>
<proteinExistence type="predicted"/>
<dbReference type="AlphaFoldDB" id="A0AA96GB57"/>
<name>A0AA96GB57_9BACT</name>
<dbReference type="EMBL" id="CP116967">
    <property type="protein sequence ID" value="WNM58553.1"/>
    <property type="molecule type" value="Genomic_DNA"/>
</dbReference>
<evidence type="ECO:0000313" key="2">
    <source>
        <dbReference type="Proteomes" id="UP001302719"/>
    </source>
</evidence>